<dbReference type="EC" id="6.5.1.2" evidence="2 15"/>
<dbReference type="CDD" id="cd17748">
    <property type="entry name" value="BRCT_DNA_ligase_like"/>
    <property type="match status" value="1"/>
</dbReference>
<feature type="active site" description="N6-AMP-lysine intermediate" evidence="15">
    <location>
        <position position="105"/>
    </location>
</feature>
<comment type="function">
    <text evidence="1 15">DNA ligase that catalyzes the formation of phosphodiester linkages between 5'-phosphoryl and 3'-hydroxyl groups in double-stranded DNA using NAD as a coenzyme and as the energy source for the reaction. It is essential for DNA replication and repair of damaged DNA.</text>
</comment>
<feature type="binding site" evidence="15">
    <location>
        <position position="298"/>
    </location>
    <ligand>
        <name>NAD(+)</name>
        <dbReference type="ChEBI" id="CHEBI:57540"/>
    </ligand>
</feature>
<evidence type="ECO:0000256" key="5">
    <source>
        <dbReference type="ARBA" id="ARBA00022705"/>
    </source>
</evidence>
<dbReference type="FunFam" id="1.10.150.20:FF:000006">
    <property type="entry name" value="DNA ligase"/>
    <property type="match status" value="1"/>
</dbReference>
<dbReference type="GO" id="GO:0003911">
    <property type="term" value="F:DNA ligase (NAD+) activity"/>
    <property type="evidence" value="ECO:0007669"/>
    <property type="project" value="UniProtKB-UniRule"/>
</dbReference>
<feature type="binding site" evidence="15">
    <location>
        <position position="394"/>
    </location>
    <ligand>
        <name>Zn(2+)</name>
        <dbReference type="ChEBI" id="CHEBI:29105"/>
    </ligand>
</feature>
<dbReference type="SUPFAM" id="SSF56091">
    <property type="entry name" value="DNA ligase/mRNA capping enzyme, catalytic domain"/>
    <property type="match status" value="1"/>
</dbReference>
<dbReference type="FunFam" id="3.40.50.10190:FF:000045">
    <property type="entry name" value="DNA ligase"/>
    <property type="match status" value="1"/>
</dbReference>
<dbReference type="NCBIfam" id="NF005932">
    <property type="entry name" value="PRK07956.1"/>
    <property type="match status" value="1"/>
</dbReference>
<dbReference type="SUPFAM" id="SSF47781">
    <property type="entry name" value="RuvA domain 2-like"/>
    <property type="match status" value="1"/>
</dbReference>
<dbReference type="CDD" id="cd00114">
    <property type="entry name" value="LIGANc"/>
    <property type="match status" value="1"/>
</dbReference>
<keyword evidence="6 15" id="KW-0479">Metal-binding</keyword>
<dbReference type="InterPro" id="IPR036420">
    <property type="entry name" value="BRCT_dom_sf"/>
</dbReference>
<dbReference type="GO" id="GO:0005829">
    <property type="term" value="C:cytosol"/>
    <property type="evidence" value="ECO:0007669"/>
    <property type="project" value="TreeGrafter"/>
</dbReference>
<organism evidence="18 19">
    <name type="scientific">Streptococcus mitis</name>
    <dbReference type="NCBI Taxonomy" id="28037"/>
    <lineage>
        <taxon>Bacteria</taxon>
        <taxon>Bacillati</taxon>
        <taxon>Bacillota</taxon>
        <taxon>Bacilli</taxon>
        <taxon>Lactobacillales</taxon>
        <taxon>Streptococcaceae</taxon>
        <taxon>Streptococcus</taxon>
        <taxon>Streptococcus mitis group</taxon>
    </lineage>
</organism>
<dbReference type="GO" id="GO:0006281">
    <property type="term" value="P:DNA repair"/>
    <property type="evidence" value="ECO:0007669"/>
    <property type="project" value="UniProtKB-KW"/>
</dbReference>
<dbReference type="SMART" id="SM00532">
    <property type="entry name" value="LIGANc"/>
    <property type="match status" value="1"/>
</dbReference>
<keyword evidence="10 15" id="KW-0520">NAD</keyword>
<dbReference type="InterPro" id="IPR013839">
    <property type="entry name" value="DNAligase_adenylation"/>
</dbReference>
<dbReference type="Pfam" id="PF14520">
    <property type="entry name" value="HHH_5"/>
    <property type="match status" value="1"/>
</dbReference>
<dbReference type="FunFam" id="1.10.150.20:FF:000007">
    <property type="entry name" value="DNA ligase"/>
    <property type="match status" value="1"/>
</dbReference>
<keyword evidence="8 15" id="KW-0862">Zinc</keyword>
<evidence type="ECO:0000259" key="17">
    <source>
        <dbReference type="PROSITE" id="PS50172"/>
    </source>
</evidence>
<dbReference type="InterPro" id="IPR018239">
    <property type="entry name" value="DNA_ligase_AS"/>
</dbReference>
<feature type="binding site" evidence="15">
    <location>
        <position position="103"/>
    </location>
    <ligand>
        <name>NAD(+)</name>
        <dbReference type="ChEBI" id="CHEBI:57540"/>
    </ligand>
</feature>
<feature type="binding site" evidence="15">
    <location>
        <position position="160"/>
    </location>
    <ligand>
        <name>NAD(+)</name>
        <dbReference type="ChEBI" id="CHEBI:57540"/>
    </ligand>
</feature>
<dbReference type="Gene3D" id="2.40.50.140">
    <property type="entry name" value="Nucleic acid-binding proteins"/>
    <property type="match status" value="1"/>
</dbReference>
<dbReference type="NCBIfam" id="TIGR00575">
    <property type="entry name" value="dnlj"/>
    <property type="match status" value="1"/>
</dbReference>
<dbReference type="InterPro" id="IPR003583">
    <property type="entry name" value="Hlx-hairpin-Hlx_DNA-bd_motif"/>
</dbReference>
<keyword evidence="9 15" id="KW-0460">Magnesium</keyword>
<keyword evidence="12 15" id="KW-0464">Manganese</keyword>
<comment type="catalytic activity">
    <reaction evidence="13 15 16">
        <text>NAD(+) + (deoxyribonucleotide)n-3'-hydroxyl + 5'-phospho-(deoxyribonucleotide)m = (deoxyribonucleotide)n+m + AMP + beta-nicotinamide D-nucleotide.</text>
        <dbReference type="EC" id="6.5.1.2"/>
    </reaction>
</comment>
<gene>
    <name evidence="15 18" type="primary">ligA</name>
    <name evidence="18" type="ORF">D8787_06510</name>
</gene>
<dbReference type="Gene3D" id="1.10.287.610">
    <property type="entry name" value="Helix hairpin bin"/>
    <property type="match status" value="1"/>
</dbReference>
<dbReference type="PROSITE" id="PS01055">
    <property type="entry name" value="DNA_LIGASE_N1"/>
    <property type="match status" value="1"/>
</dbReference>
<dbReference type="InterPro" id="IPR012340">
    <property type="entry name" value="NA-bd_OB-fold"/>
</dbReference>
<dbReference type="InterPro" id="IPR001679">
    <property type="entry name" value="DNA_ligase"/>
</dbReference>
<dbReference type="InterPro" id="IPR013840">
    <property type="entry name" value="DNAligase_N"/>
</dbReference>
<feature type="binding site" evidence="15">
    <location>
        <begin position="25"/>
        <end position="29"/>
    </location>
    <ligand>
        <name>NAD(+)</name>
        <dbReference type="ChEBI" id="CHEBI:57540"/>
    </ligand>
</feature>
<feature type="domain" description="BRCT" evidence="17">
    <location>
        <begin position="573"/>
        <end position="648"/>
    </location>
</feature>
<comment type="cofactor">
    <cofactor evidence="15">
        <name>Mg(2+)</name>
        <dbReference type="ChEBI" id="CHEBI:18420"/>
    </cofactor>
    <cofactor evidence="15">
        <name>Mn(2+)</name>
        <dbReference type="ChEBI" id="CHEBI:29035"/>
    </cofactor>
</comment>
<dbReference type="SMART" id="SM00292">
    <property type="entry name" value="BRCT"/>
    <property type="match status" value="1"/>
</dbReference>
<dbReference type="PROSITE" id="PS01056">
    <property type="entry name" value="DNA_LIGASE_N2"/>
    <property type="match status" value="1"/>
</dbReference>
<dbReference type="Gene3D" id="3.30.470.30">
    <property type="entry name" value="DNA ligase/mRNA capping enzyme"/>
    <property type="match status" value="1"/>
</dbReference>
<feature type="binding site" evidence="15">
    <location>
        <begin position="74"/>
        <end position="75"/>
    </location>
    <ligand>
        <name>NAD(+)</name>
        <dbReference type="ChEBI" id="CHEBI:57540"/>
    </ligand>
</feature>
<evidence type="ECO:0000256" key="11">
    <source>
        <dbReference type="ARBA" id="ARBA00023204"/>
    </source>
</evidence>
<dbReference type="SMART" id="SM00278">
    <property type="entry name" value="HhH1"/>
    <property type="match status" value="2"/>
</dbReference>
<sequence>MNELVALLNCYATEYYTSDNPSVSDSEYDRLYRELVELETTYPDQVLADSPTHRVGGKVLDGFEKYSHQYPLYSLQDAFSREELEAFDARVRKEVIHPTYICELKIDGLSISLTYEKGILVAGATRGDGSIGENITENLKRVKDIPLTLPEELDITVRGECYMPRASFDKVNQARQENGEPEFANPRNAAAGTLRQLDTAVVAKRNLATFLYQEASPSTRDSQEKVLKHLEQLGFVVNPKRILAENIDEIWNFIQEVGQERDNLPYDIDGVVIKVNDLAGQEELGFTVKAPKWAVAYKFPAEEKEAQLLSVDWTVGRTGVVTPTANLTPVQLAGTTVSRATLHNVDYIAEKDIRKDDTVIVYKAGDIIPAVLRVIESKRVSEEKLDIPTNCPSCDSDLLHFEDEVALRCINPRCPAQIMEGLIHFASRDAMNITGLGPSIVEKLFAANLVKDVADIYRLQEEDFLLLEGVKEKSAAKLYQAIQASKENSAEKLLFGLGIRHVGSKASQLLLQHFHSIENLAQADPDEVASIESLGGVIAKSLQTYFATEGSEILLRELKEAGVNLDYKGQIVVADAALSGLTVVLTGKLERLKRSEAKSKLESLGAKVTGSVSKKTDLVVAGADAGSKLQKAQELGIEVRDEAWLESL</sequence>
<dbReference type="Proteomes" id="UP000277819">
    <property type="component" value="Unassembled WGS sequence"/>
</dbReference>
<dbReference type="EMBL" id="RJPX01000021">
    <property type="protein sequence ID" value="RSK03821.1"/>
    <property type="molecule type" value="Genomic_DNA"/>
</dbReference>
<evidence type="ECO:0000256" key="6">
    <source>
        <dbReference type="ARBA" id="ARBA00022723"/>
    </source>
</evidence>
<dbReference type="FunFam" id="3.30.470.30:FF:000001">
    <property type="entry name" value="DNA ligase"/>
    <property type="match status" value="1"/>
</dbReference>
<protein>
    <recommendedName>
        <fullName evidence="3 15">DNA ligase</fullName>
        <ecNumber evidence="2 15">6.5.1.2</ecNumber>
    </recommendedName>
    <alternativeName>
        <fullName evidence="15">Polydeoxyribonucleotide synthase [NAD(+)]</fullName>
    </alternativeName>
</protein>
<evidence type="ECO:0000256" key="8">
    <source>
        <dbReference type="ARBA" id="ARBA00022833"/>
    </source>
</evidence>
<dbReference type="SUPFAM" id="SSF52113">
    <property type="entry name" value="BRCT domain"/>
    <property type="match status" value="1"/>
</dbReference>
<comment type="caution">
    <text evidence="18">The sequence shown here is derived from an EMBL/GenBank/DDBJ whole genome shotgun (WGS) entry which is preliminary data.</text>
</comment>
<dbReference type="InterPro" id="IPR010994">
    <property type="entry name" value="RuvA_2-like"/>
</dbReference>
<evidence type="ECO:0000256" key="13">
    <source>
        <dbReference type="ARBA" id="ARBA00034005"/>
    </source>
</evidence>
<reference evidence="18 19" key="1">
    <citation type="submission" date="2018-11" db="EMBL/GenBank/DDBJ databases">
        <title>Species Designations Belie Phenotypic and Genotypic Heterogeneity in Oral Streptococci.</title>
        <authorList>
            <person name="Velsko I."/>
        </authorList>
    </citation>
    <scope>NUCLEOTIDE SEQUENCE [LARGE SCALE GENOMIC DNA]</scope>
    <source>
        <strain evidence="18 19">BCC17</strain>
    </source>
</reference>
<comment type="similarity">
    <text evidence="14 15">Belongs to the NAD-dependent DNA ligase family. LigA subfamily.</text>
</comment>
<dbReference type="PANTHER" id="PTHR23389">
    <property type="entry name" value="CHROMOSOME TRANSMISSION FIDELITY FACTOR 18"/>
    <property type="match status" value="1"/>
</dbReference>
<evidence type="ECO:0000256" key="9">
    <source>
        <dbReference type="ARBA" id="ARBA00022842"/>
    </source>
</evidence>
<evidence type="ECO:0000256" key="7">
    <source>
        <dbReference type="ARBA" id="ARBA00022763"/>
    </source>
</evidence>
<evidence type="ECO:0000256" key="10">
    <source>
        <dbReference type="ARBA" id="ARBA00023027"/>
    </source>
</evidence>
<evidence type="ECO:0000256" key="16">
    <source>
        <dbReference type="RuleBase" id="RU000618"/>
    </source>
</evidence>
<dbReference type="InterPro" id="IPR004150">
    <property type="entry name" value="NAD_DNA_ligase_OB"/>
</dbReference>
<dbReference type="PANTHER" id="PTHR23389:SF9">
    <property type="entry name" value="DNA LIGASE"/>
    <property type="match status" value="1"/>
</dbReference>
<evidence type="ECO:0000256" key="12">
    <source>
        <dbReference type="ARBA" id="ARBA00023211"/>
    </source>
</evidence>
<dbReference type="PIRSF" id="PIRSF001604">
    <property type="entry name" value="LigA"/>
    <property type="match status" value="1"/>
</dbReference>
<evidence type="ECO:0000256" key="15">
    <source>
        <dbReference type="HAMAP-Rule" id="MF_01588"/>
    </source>
</evidence>
<feature type="binding site" evidence="15">
    <location>
        <position position="414"/>
    </location>
    <ligand>
        <name>Zn(2+)</name>
        <dbReference type="ChEBI" id="CHEBI:29105"/>
    </ligand>
</feature>
<evidence type="ECO:0000313" key="19">
    <source>
        <dbReference type="Proteomes" id="UP000277819"/>
    </source>
</evidence>
<dbReference type="GO" id="GO:0006260">
    <property type="term" value="P:DNA replication"/>
    <property type="evidence" value="ECO:0007669"/>
    <property type="project" value="UniProtKB-KW"/>
</dbReference>
<evidence type="ECO:0000256" key="14">
    <source>
        <dbReference type="ARBA" id="ARBA00060881"/>
    </source>
</evidence>
<feature type="binding site" evidence="15">
    <location>
        <position position="409"/>
    </location>
    <ligand>
        <name>Zn(2+)</name>
        <dbReference type="ChEBI" id="CHEBI:29105"/>
    </ligand>
</feature>
<dbReference type="Gene3D" id="1.10.150.20">
    <property type="entry name" value="5' to 3' exonuclease, C-terminal subdomain"/>
    <property type="match status" value="2"/>
</dbReference>
<keyword evidence="4 15" id="KW-0436">Ligase</keyword>
<dbReference type="FunFam" id="2.40.50.140:FF:000012">
    <property type="entry name" value="DNA ligase"/>
    <property type="match status" value="1"/>
</dbReference>
<feature type="binding site" evidence="15">
    <location>
        <position position="391"/>
    </location>
    <ligand>
        <name>Zn(2+)</name>
        <dbReference type="ChEBI" id="CHEBI:29105"/>
    </ligand>
</feature>
<evidence type="ECO:0000256" key="3">
    <source>
        <dbReference type="ARBA" id="ARBA00013308"/>
    </source>
</evidence>
<dbReference type="HAMAP" id="MF_01588">
    <property type="entry name" value="DNA_ligase_A"/>
    <property type="match status" value="1"/>
</dbReference>
<dbReference type="InterPro" id="IPR033136">
    <property type="entry name" value="DNA_ligase_CS"/>
</dbReference>
<dbReference type="Gene3D" id="3.40.50.10190">
    <property type="entry name" value="BRCT domain"/>
    <property type="match status" value="1"/>
</dbReference>
<dbReference type="InterPro" id="IPR001357">
    <property type="entry name" value="BRCT_dom"/>
</dbReference>
<feature type="binding site" evidence="15">
    <location>
        <position position="274"/>
    </location>
    <ligand>
        <name>NAD(+)</name>
        <dbReference type="ChEBI" id="CHEBI:57540"/>
    </ligand>
</feature>
<dbReference type="Pfam" id="PF12826">
    <property type="entry name" value="HHH_2"/>
    <property type="match status" value="1"/>
</dbReference>
<dbReference type="Pfam" id="PF03120">
    <property type="entry name" value="OB_DNA_ligase"/>
    <property type="match status" value="1"/>
</dbReference>
<evidence type="ECO:0000256" key="2">
    <source>
        <dbReference type="ARBA" id="ARBA00012722"/>
    </source>
</evidence>
<keyword evidence="7 15" id="KW-0227">DNA damage</keyword>
<dbReference type="Gene3D" id="6.20.10.30">
    <property type="match status" value="1"/>
</dbReference>
<dbReference type="InterPro" id="IPR041663">
    <property type="entry name" value="DisA/LigA_HHH"/>
</dbReference>
<name>A0A428I2C9_STRMT</name>
<dbReference type="Pfam" id="PF03119">
    <property type="entry name" value="DNA_ligase_ZBD"/>
    <property type="match status" value="1"/>
</dbReference>
<proteinExistence type="inferred from homology"/>
<dbReference type="AlphaFoldDB" id="A0A428I2C9"/>
<dbReference type="GO" id="GO:0046872">
    <property type="term" value="F:metal ion binding"/>
    <property type="evidence" value="ECO:0007669"/>
    <property type="project" value="UniProtKB-KW"/>
</dbReference>
<dbReference type="Pfam" id="PF00533">
    <property type="entry name" value="BRCT"/>
    <property type="match status" value="1"/>
</dbReference>
<evidence type="ECO:0000313" key="18">
    <source>
        <dbReference type="EMBL" id="RSK03821.1"/>
    </source>
</evidence>
<dbReference type="PROSITE" id="PS50172">
    <property type="entry name" value="BRCT"/>
    <property type="match status" value="1"/>
</dbReference>
<dbReference type="Pfam" id="PF01653">
    <property type="entry name" value="DNA_ligase_aden"/>
    <property type="match status" value="1"/>
</dbReference>
<accession>A0A428I2C9</accession>
<keyword evidence="5 15" id="KW-0235">DNA replication</keyword>
<evidence type="ECO:0000256" key="4">
    <source>
        <dbReference type="ARBA" id="ARBA00022598"/>
    </source>
</evidence>
<keyword evidence="11 15" id="KW-0234">DNA repair</keyword>
<dbReference type="InterPro" id="IPR004149">
    <property type="entry name" value="Znf_DNAligase_C4"/>
</dbReference>
<feature type="binding site" evidence="15">
    <location>
        <position position="126"/>
    </location>
    <ligand>
        <name>NAD(+)</name>
        <dbReference type="ChEBI" id="CHEBI:57540"/>
    </ligand>
</feature>
<dbReference type="SUPFAM" id="SSF50249">
    <property type="entry name" value="Nucleic acid-binding proteins"/>
    <property type="match status" value="1"/>
</dbReference>
<evidence type="ECO:0000256" key="1">
    <source>
        <dbReference type="ARBA" id="ARBA00004067"/>
    </source>
</evidence>
<dbReference type="GO" id="GO:0003677">
    <property type="term" value="F:DNA binding"/>
    <property type="evidence" value="ECO:0007669"/>
    <property type="project" value="InterPro"/>
</dbReference>